<dbReference type="Pfam" id="PF13921">
    <property type="entry name" value="Myb_DNA-bind_6"/>
    <property type="match status" value="1"/>
</dbReference>
<feature type="region of interest" description="Disordered" evidence="6">
    <location>
        <begin position="75"/>
        <end position="107"/>
    </location>
</feature>
<dbReference type="PROSITE" id="PS50090">
    <property type="entry name" value="MYB_LIKE"/>
    <property type="match status" value="4"/>
</dbReference>
<feature type="compositionally biased region" description="Acidic residues" evidence="6">
    <location>
        <begin position="557"/>
        <end position="568"/>
    </location>
</feature>
<evidence type="ECO:0000259" key="7">
    <source>
        <dbReference type="PROSITE" id="PS50090"/>
    </source>
</evidence>
<dbReference type="GO" id="GO:0000978">
    <property type="term" value="F:RNA polymerase II cis-regulatory region sequence-specific DNA binding"/>
    <property type="evidence" value="ECO:0007669"/>
    <property type="project" value="TreeGrafter"/>
</dbReference>
<feature type="region of interest" description="Disordered" evidence="6">
    <location>
        <begin position="1098"/>
        <end position="1227"/>
    </location>
</feature>
<dbReference type="GO" id="GO:0042796">
    <property type="term" value="P:snRNA transcription by RNA polymerase III"/>
    <property type="evidence" value="ECO:0007669"/>
    <property type="project" value="TreeGrafter"/>
</dbReference>
<feature type="region of interest" description="Disordered" evidence="6">
    <location>
        <begin position="927"/>
        <end position="986"/>
    </location>
</feature>
<feature type="coiled-coil region" evidence="5">
    <location>
        <begin position="822"/>
        <end position="853"/>
    </location>
</feature>
<keyword evidence="2" id="KW-0238">DNA-binding</keyword>
<dbReference type="Proteomes" id="UP000261660">
    <property type="component" value="Unplaced"/>
</dbReference>
<dbReference type="PROSITE" id="PS51294">
    <property type="entry name" value="HTH_MYB"/>
    <property type="match status" value="3"/>
</dbReference>
<feature type="domain" description="Myb-like" evidence="7">
    <location>
        <begin position="372"/>
        <end position="426"/>
    </location>
</feature>
<dbReference type="CDD" id="cd00167">
    <property type="entry name" value="SANT"/>
    <property type="match status" value="3"/>
</dbReference>
<name>A0A3Q3FMA2_9LABR</name>
<feature type="domain" description="HTH myb-type" evidence="8">
    <location>
        <begin position="427"/>
        <end position="482"/>
    </location>
</feature>
<reference evidence="9" key="1">
    <citation type="submission" date="2025-08" db="UniProtKB">
        <authorList>
            <consortium name="Ensembl"/>
        </authorList>
    </citation>
    <scope>IDENTIFICATION</scope>
</reference>
<dbReference type="PANTHER" id="PTHR46621">
    <property type="entry name" value="SNRNA-ACTIVATING PROTEIN COMPLEX SUBUNIT 4"/>
    <property type="match status" value="1"/>
</dbReference>
<feature type="domain" description="Myb-like" evidence="7">
    <location>
        <begin position="479"/>
        <end position="530"/>
    </location>
</feature>
<evidence type="ECO:0000256" key="6">
    <source>
        <dbReference type="SAM" id="MobiDB-lite"/>
    </source>
</evidence>
<keyword evidence="10" id="KW-1185">Reference proteome</keyword>
<evidence type="ECO:0000256" key="5">
    <source>
        <dbReference type="SAM" id="Coils"/>
    </source>
</evidence>
<feature type="region of interest" description="Disordered" evidence="6">
    <location>
        <begin position="1"/>
        <end position="63"/>
    </location>
</feature>
<feature type="compositionally biased region" description="Basic residues" evidence="6">
    <location>
        <begin position="693"/>
        <end position="708"/>
    </location>
</feature>
<feature type="compositionally biased region" description="Low complexity" evidence="6">
    <location>
        <begin position="956"/>
        <end position="966"/>
    </location>
</feature>
<reference evidence="9" key="2">
    <citation type="submission" date="2025-09" db="UniProtKB">
        <authorList>
            <consortium name="Ensembl"/>
        </authorList>
    </citation>
    <scope>IDENTIFICATION</scope>
</reference>
<feature type="compositionally biased region" description="Acidic residues" evidence="6">
    <location>
        <begin position="39"/>
        <end position="52"/>
    </location>
</feature>
<dbReference type="GO" id="GO:0001006">
    <property type="term" value="F:RNA polymerase III type 3 promoter sequence-specific DNA binding"/>
    <property type="evidence" value="ECO:0007669"/>
    <property type="project" value="TreeGrafter"/>
</dbReference>
<dbReference type="GO" id="GO:0042795">
    <property type="term" value="P:snRNA transcription by RNA polymerase II"/>
    <property type="evidence" value="ECO:0007669"/>
    <property type="project" value="TreeGrafter"/>
</dbReference>
<feature type="compositionally biased region" description="Basic and acidic residues" evidence="6">
    <location>
        <begin position="542"/>
        <end position="556"/>
    </location>
</feature>
<proteinExistence type="predicted"/>
<feature type="region of interest" description="Disordered" evidence="6">
    <location>
        <begin position="692"/>
        <end position="714"/>
    </location>
</feature>
<feature type="compositionally biased region" description="Low complexity" evidence="6">
    <location>
        <begin position="930"/>
        <end position="939"/>
    </location>
</feature>
<feature type="domain" description="Myb-like" evidence="7">
    <location>
        <begin position="319"/>
        <end position="371"/>
    </location>
</feature>
<keyword evidence="5" id="KW-0175">Coiled coil</keyword>
<evidence type="ECO:0000259" key="8">
    <source>
        <dbReference type="PROSITE" id="PS51294"/>
    </source>
</evidence>
<evidence type="ECO:0000256" key="2">
    <source>
        <dbReference type="ARBA" id="ARBA00023125"/>
    </source>
</evidence>
<dbReference type="InParanoid" id="A0A3Q3FMA2"/>
<evidence type="ECO:0000256" key="4">
    <source>
        <dbReference type="ARBA" id="ARBA00023242"/>
    </source>
</evidence>
<feature type="region of interest" description="Disordered" evidence="6">
    <location>
        <begin position="533"/>
        <end position="589"/>
    </location>
</feature>
<accession>A0A3Q3FMA2</accession>
<dbReference type="SMART" id="SM00717">
    <property type="entry name" value="SANT"/>
    <property type="match status" value="5"/>
</dbReference>
<feature type="domain" description="HTH myb-type" evidence="8">
    <location>
        <begin position="319"/>
        <end position="375"/>
    </location>
</feature>
<evidence type="ECO:0000256" key="3">
    <source>
        <dbReference type="ARBA" id="ARBA00023163"/>
    </source>
</evidence>
<sequence>MSVSLSAERDRIEQQVEELEQSLSATQAELELLTSETDHDSEGDDTGLEEGESAAGLLAEREKIQNDIQNLENILGPHSPIYSADVDDSSSSSSSDDESELGLPPSADSCLQMNLVYQQVVQETLDQLETLLTHNQRQQREVVSQMSGQIKESARECRPPSSYEESTNMFLGRFLKPYFKDKLTGLGPPANEETKEKASRMTGCLVEKQLKLKRWESWQKTLLIHSIARDTLRRLVQPKLSKVDYLSQKLSSAGETDRQELRKQIDSLESEIDMLKKKKEQELIGERFDEHDWQTISNVDFEGTKEAEDIRRFWQNFLHPSVNKTCWSQEEVQQLRKISGRHKERDWERVAIELDTGRTAFLCLQTFQRFISSSLKRRSWSRAEDATLKELVEKMRIGNFIPYTQISYFMEGRDPTQLIYRWTQVLDPTLRKGPWTKEEDELLLKAVSYYGEKDWWKIRLEVPGRTDGACRDRYLDCLRVGIKKTPFDKQEKELLLELVEKHGVGRWAKIAAEIPHRIDSQCMREWRKLSRLHNQKGSKATKTPDGRRGQQKKVEMNQEEGEESSEEEKEGKGEEEVFMDSDEEKKKKEVEKMIEEVEKEEEEYTFPSLQMWVPVKKTQCSTLLSPRPVELPSSGENNNEKVRATILGRFGRSVIIGPRPREVPWWSRHSSRTMMMVSADQLRTHLSHQAEKHNHRCSATRGKPKTSKKNQLSRVTDSGLGYQLQAAVIPWIGNLLIPAKHRMTAADALREQGEKKQLSSTSIFLLFLQTMNVDTVGCKEVIEQRRKIATLSPPTTNRFPVKLKNPKTVAGILQQRAIRKEMQDLDQNHKLILEHLQALQQQKQQQLMRKQQAPTLNQAGILLQMQPNMHPQMSFLKAVFIPQPVKQPCAASIQYVPPSSPTTNPLVVCSSPSAPQRMSVPPLTMVTMPSNATSSSSASFHQPLPPGPNAPVGLNSSCSVSDSCQPCPSPSPSNSILTPSKGRRKEEVQEVVSRSPSGMHIEGEGNVLSGACTVGEGGSLIKDKRRIWKPSQKDTALQKAVEAKEILPVSGNLSQDAFHEGPDRSVSSIENIALTPSKQTNQQTASPTVSILNEHTYSLLYPGPTPSQHGSNASKQSPSPIKSKPRDSNPEKPPKKRKWECMEEKQSVTSSQDDQNVSRKVDAVGGKSESLSGTGLGVLQEGKRVRKPSQRAKALQESNQAKVEAKKKTASSPRKKRPRKSKCKQEAVEQKLLVTTMAKPILSLSSPHPTNVSIPVNLPGLNQLCPPSALPNCPLKPFPPAFILQHASDPGSSPLLYFPPPLFPKTRLSIERLVKER</sequence>
<feature type="domain" description="HTH myb-type" evidence="8">
    <location>
        <begin position="483"/>
        <end position="540"/>
    </location>
</feature>
<evidence type="ECO:0000256" key="1">
    <source>
        <dbReference type="ARBA" id="ARBA00023015"/>
    </source>
</evidence>
<keyword evidence="4" id="KW-0539">Nucleus</keyword>
<feature type="compositionally biased region" description="Basic and acidic residues" evidence="6">
    <location>
        <begin position="1124"/>
        <end position="1146"/>
    </location>
</feature>
<keyword evidence="3" id="KW-0804">Transcription</keyword>
<dbReference type="STRING" id="56723.ENSLBEP00000021626"/>
<dbReference type="InterPro" id="IPR009057">
    <property type="entry name" value="Homeodomain-like_sf"/>
</dbReference>
<organism evidence="9 10">
    <name type="scientific">Labrus bergylta</name>
    <name type="common">ballan wrasse</name>
    <dbReference type="NCBI Taxonomy" id="56723"/>
    <lineage>
        <taxon>Eukaryota</taxon>
        <taxon>Metazoa</taxon>
        <taxon>Chordata</taxon>
        <taxon>Craniata</taxon>
        <taxon>Vertebrata</taxon>
        <taxon>Euteleostomi</taxon>
        <taxon>Actinopterygii</taxon>
        <taxon>Neopterygii</taxon>
        <taxon>Teleostei</taxon>
        <taxon>Neoteleostei</taxon>
        <taxon>Acanthomorphata</taxon>
        <taxon>Eupercaria</taxon>
        <taxon>Labriformes</taxon>
        <taxon>Labridae</taxon>
        <taxon>Labrus</taxon>
    </lineage>
</organism>
<dbReference type="Gene3D" id="1.10.10.60">
    <property type="entry name" value="Homeodomain-like"/>
    <property type="match status" value="4"/>
</dbReference>
<feature type="domain" description="Myb-like" evidence="7">
    <location>
        <begin position="427"/>
        <end position="478"/>
    </location>
</feature>
<dbReference type="PANTHER" id="PTHR46621:SF1">
    <property type="entry name" value="SNRNA-ACTIVATING PROTEIN COMPLEX SUBUNIT 4"/>
    <property type="match status" value="1"/>
</dbReference>
<dbReference type="GeneTree" id="ENSGT00940000160404"/>
<protein>
    <submittedName>
        <fullName evidence="9">Small nuclear RNA activating complex polypeptide 4</fullName>
    </submittedName>
</protein>
<keyword evidence="1" id="KW-0805">Transcription regulation</keyword>
<feature type="compositionally biased region" description="Basic residues" evidence="6">
    <location>
        <begin position="1213"/>
        <end position="1222"/>
    </location>
</feature>
<dbReference type="InterPro" id="IPR017930">
    <property type="entry name" value="Myb_dom"/>
</dbReference>
<dbReference type="Ensembl" id="ENSLBET00000022780.1">
    <property type="protein sequence ID" value="ENSLBEP00000021626.1"/>
    <property type="gene ID" value="ENSLBEG00000016609.1"/>
</dbReference>
<feature type="coiled-coil region" evidence="5">
    <location>
        <begin position="251"/>
        <end position="285"/>
    </location>
</feature>
<dbReference type="SUPFAM" id="SSF46689">
    <property type="entry name" value="Homeodomain-like"/>
    <property type="match status" value="3"/>
</dbReference>
<dbReference type="InterPro" id="IPR001005">
    <property type="entry name" value="SANT/Myb"/>
</dbReference>
<dbReference type="InterPro" id="IPR051575">
    <property type="entry name" value="Myb-like_DNA-bd"/>
</dbReference>
<dbReference type="GO" id="GO:0019185">
    <property type="term" value="C:snRNA-activating protein complex"/>
    <property type="evidence" value="ECO:0007669"/>
    <property type="project" value="TreeGrafter"/>
</dbReference>
<evidence type="ECO:0000313" key="9">
    <source>
        <dbReference type="Ensembl" id="ENSLBEP00000021626.1"/>
    </source>
</evidence>
<evidence type="ECO:0000313" key="10">
    <source>
        <dbReference type="Proteomes" id="UP000261660"/>
    </source>
</evidence>
<dbReference type="Pfam" id="PF00249">
    <property type="entry name" value="Myb_DNA-binding"/>
    <property type="match status" value="2"/>
</dbReference>